<feature type="active site" evidence="5">
    <location>
        <position position="17"/>
    </location>
</feature>
<gene>
    <name evidence="7" type="ORF">JJB11_15990</name>
</gene>
<keyword evidence="8" id="KW-1185">Reference proteome</keyword>
<dbReference type="InterPro" id="IPR050438">
    <property type="entry name" value="LMW_PTPase"/>
</dbReference>
<evidence type="ECO:0000256" key="3">
    <source>
        <dbReference type="ARBA" id="ARBA00022801"/>
    </source>
</evidence>
<dbReference type="InterPro" id="IPR023485">
    <property type="entry name" value="Ptyr_pPase"/>
</dbReference>
<feature type="domain" description="Phosphotyrosine protein phosphatase I" evidence="6">
    <location>
        <begin position="5"/>
        <end position="154"/>
    </location>
</feature>
<accession>A0A934TU35</accession>
<sequence>MKQRFSVLMVCTGNICRSPTAEVVLRHKLEHAGLAERVHVASAGTTDYHVGAPADDRSARHAHLRGYDLSRHRARQVHAADFERFDLLLAMDRGHLEELQDACPPQHRHKLRRLMEFAPAGLADEVADPYYGGMKGFETVLDHVEAACDGLVRHIRSDRA</sequence>
<evidence type="ECO:0000313" key="8">
    <source>
        <dbReference type="Proteomes" id="UP000630528"/>
    </source>
</evidence>
<dbReference type="GO" id="GO:0004725">
    <property type="term" value="F:protein tyrosine phosphatase activity"/>
    <property type="evidence" value="ECO:0007669"/>
    <property type="project" value="UniProtKB-EC"/>
</dbReference>
<dbReference type="Pfam" id="PF01451">
    <property type="entry name" value="LMWPc"/>
    <property type="match status" value="1"/>
</dbReference>
<dbReference type="EC" id="3.1.3.48" evidence="2"/>
<keyword evidence="3" id="KW-0378">Hydrolase</keyword>
<keyword evidence="4" id="KW-0904">Protein phosphatase</keyword>
<comment type="caution">
    <text evidence="7">The sequence shown here is derived from an EMBL/GenBank/DDBJ whole genome shotgun (WGS) entry which is preliminary data.</text>
</comment>
<feature type="active site" description="Proton donor" evidence="5">
    <location>
        <position position="128"/>
    </location>
</feature>
<dbReference type="Proteomes" id="UP000630528">
    <property type="component" value="Unassembled WGS sequence"/>
</dbReference>
<dbReference type="AlphaFoldDB" id="A0A934TU35"/>
<evidence type="ECO:0000259" key="6">
    <source>
        <dbReference type="SMART" id="SM00226"/>
    </source>
</evidence>
<evidence type="ECO:0000256" key="5">
    <source>
        <dbReference type="PIRSR" id="PIRSR617867-1"/>
    </source>
</evidence>
<reference evidence="7" key="1">
    <citation type="journal article" date="2012" name="J. Microbiol. Biotechnol.">
        <title>Ramlibacter ginsenosidimutans sp. nov., with ginsenoside-converting activity.</title>
        <authorList>
            <person name="Wang L."/>
            <person name="An D.S."/>
            <person name="Kim S.G."/>
            <person name="Jin F.X."/>
            <person name="Kim S.C."/>
            <person name="Lee S.T."/>
            <person name="Im W.T."/>
        </authorList>
    </citation>
    <scope>NUCLEOTIDE SEQUENCE</scope>
    <source>
        <strain evidence="7">KACC 17527</strain>
    </source>
</reference>
<evidence type="ECO:0000256" key="2">
    <source>
        <dbReference type="ARBA" id="ARBA00013064"/>
    </source>
</evidence>
<organism evidence="7 8">
    <name type="scientific">Ramlibacter ginsenosidimutans</name>
    <dbReference type="NCBI Taxonomy" id="502333"/>
    <lineage>
        <taxon>Bacteria</taxon>
        <taxon>Pseudomonadati</taxon>
        <taxon>Pseudomonadota</taxon>
        <taxon>Betaproteobacteria</taxon>
        <taxon>Burkholderiales</taxon>
        <taxon>Comamonadaceae</taxon>
        <taxon>Ramlibacter</taxon>
    </lineage>
</organism>
<evidence type="ECO:0000256" key="4">
    <source>
        <dbReference type="ARBA" id="ARBA00022912"/>
    </source>
</evidence>
<dbReference type="FunFam" id="3.40.50.2300:FF:000113">
    <property type="entry name" value="Low molecular weight protein-tyrosine-phosphatase"/>
    <property type="match status" value="1"/>
</dbReference>
<dbReference type="PANTHER" id="PTHR11717">
    <property type="entry name" value="LOW MOLECULAR WEIGHT PROTEIN TYROSINE PHOSPHATASE"/>
    <property type="match status" value="1"/>
</dbReference>
<evidence type="ECO:0000256" key="1">
    <source>
        <dbReference type="ARBA" id="ARBA00011063"/>
    </source>
</evidence>
<feature type="active site" description="Nucleophile" evidence="5">
    <location>
        <position position="11"/>
    </location>
</feature>
<dbReference type="Gene3D" id="3.40.50.2300">
    <property type="match status" value="1"/>
</dbReference>
<name>A0A934TU35_9BURK</name>
<protein>
    <recommendedName>
        <fullName evidence="2">protein-tyrosine-phosphatase</fullName>
        <ecNumber evidence="2">3.1.3.48</ecNumber>
    </recommendedName>
</protein>
<dbReference type="PANTHER" id="PTHR11717:SF7">
    <property type="entry name" value="LOW MOLECULAR WEIGHT PHOSPHOTYROSINE PROTEIN PHOSPHATASE"/>
    <property type="match status" value="1"/>
</dbReference>
<dbReference type="InterPro" id="IPR017867">
    <property type="entry name" value="Tyr_phospatase_low_mol_wt"/>
</dbReference>
<dbReference type="PRINTS" id="PR00719">
    <property type="entry name" value="LMWPTPASE"/>
</dbReference>
<dbReference type="RefSeq" id="WP_201173404.1">
    <property type="nucleotide sequence ID" value="NZ_JAEPWM010000006.1"/>
</dbReference>
<dbReference type="EMBL" id="JAEPWM010000006">
    <property type="protein sequence ID" value="MBK6007601.1"/>
    <property type="molecule type" value="Genomic_DNA"/>
</dbReference>
<reference evidence="7" key="2">
    <citation type="submission" date="2021-01" db="EMBL/GenBank/DDBJ databases">
        <authorList>
            <person name="Kang M."/>
        </authorList>
    </citation>
    <scope>NUCLEOTIDE SEQUENCE</scope>
    <source>
        <strain evidence="7">KACC 17527</strain>
    </source>
</reference>
<dbReference type="SUPFAM" id="SSF52788">
    <property type="entry name" value="Phosphotyrosine protein phosphatases I"/>
    <property type="match status" value="1"/>
</dbReference>
<dbReference type="CDD" id="cd16343">
    <property type="entry name" value="LMWPTP"/>
    <property type="match status" value="1"/>
</dbReference>
<evidence type="ECO:0000313" key="7">
    <source>
        <dbReference type="EMBL" id="MBK6007601.1"/>
    </source>
</evidence>
<proteinExistence type="inferred from homology"/>
<comment type="similarity">
    <text evidence="1">Belongs to the low molecular weight phosphotyrosine protein phosphatase family.</text>
</comment>
<dbReference type="SMART" id="SM00226">
    <property type="entry name" value="LMWPc"/>
    <property type="match status" value="1"/>
</dbReference>
<dbReference type="InterPro" id="IPR036196">
    <property type="entry name" value="Ptyr_pPase_sf"/>
</dbReference>